<protein>
    <recommendedName>
        <fullName evidence="2">KATNIP domain-containing protein</fullName>
    </recommendedName>
</protein>
<dbReference type="AlphaFoldDB" id="A0A3P7M452"/>
<dbReference type="PANTHER" id="PTHR21534">
    <property type="entry name" value="KATANIN-INTERACTING PROTEIN"/>
    <property type="match status" value="1"/>
</dbReference>
<organism evidence="3 4">
    <name type="scientific">Dibothriocephalus latus</name>
    <name type="common">Fish tapeworm</name>
    <name type="synonym">Diphyllobothrium latum</name>
    <dbReference type="NCBI Taxonomy" id="60516"/>
    <lineage>
        <taxon>Eukaryota</taxon>
        <taxon>Metazoa</taxon>
        <taxon>Spiralia</taxon>
        <taxon>Lophotrochozoa</taxon>
        <taxon>Platyhelminthes</taxon>
        <taxon>Cestoda</taxon>
        <taxon>Eucestoda</taxon>
        <taxon>Diphyllobothriidea</taxon>
        <taxon>Diphyllobothriidae</taxon>
        <taxon>Dibothriocephalus</taxon>
    </lineage>
</organism>
<evidence type="ECO:0000259" key="2">
    <source>
        <dbReference type="Pfam" id="PF14652"/>
    </source>
</evidence>
<proteinExistence type="predicted"/>
<evidence type="ECO:0000313" key="4">
    <source>
        <dbReference type="Proteomes" id="UP000281553"/>
    </source>
</evidence>
<dbReference type="Pfam" id="PF14652">
    <property type="entry name" value="DUF4457"/>
    <property type="match status" value="2"/>
</dbReference>
<reference evidence="3 4" key="1">
    <citation type="submission" date="2018-11" db="EMBL/GenBank/DDBJ databases">
        <authorList>
            <consortium name="Pathogen Informatics"/>
        </authorList>
    </citation>
    <scope>NUCLEOTIDE SEQUENCE [LARGE SCALE GENOMIC DNA]</scope>
</reference>
<feature type="domain" description="KATNIP" evidence="2">
    <location>
        <begin position="22"/>
        <end position="112"/>
    </location>
</feature>
<feature type="region of interest" description="Disordered" evidence="1">
    <location>
        <begin position="172"/>
        <end position="191"/>
    </location>
</feature>
<evidence type="ECO:0000313" key="3">
    <source>
        <dbReference type="EMBL" id="VDN13061.1"/>
    </source>
</evidence>
<keyword evidence="4" id="KW-1185">Reference proteome</keyword>
<name>A0A3P7M452_DIBLA</name>
<accession>A0A3P7M452</accession>
<evidence type="ECO:0000256" key="1">
    <source>
        <dbReference type="SAM" id="MobiDB-lite"/>
    </source>
</evidence>
<dbReference type="InterPro" id="IPR026704">
    <property type="entry name" value="KATNIP"/>
</dbReference>
<dbReference type="PANTHER" id="PTHR21534:SF0">
    <property type="entry name" value="KATANIN-INTERACTING PROTEIN"/>
    <property type="match status" value="1"/>
</dbReference>
<dbReference type="Proteomes" id="UP000281553">
    <property type="component" value="Unassembled WGS sequence"/>
</dbReference>
<feature type="compositionally biased region" description="Acidic residues" evidence="1">
    <location>
        <begin position="172"/>
        <end position="186"/>
    </location>
</feature>
<feature type="domain" description="KATNIP" evidence="2">
    <location>
        <begin position="217"/>
        <end position="387"/>
    </location>
</feature>
<dbReference type="OrthoDB" id="304622at2759"/>
<gene>
    <name evidence="3" type="ORF">DILT_LOCUS8892</name>
</gene>
<dbReference type="EMBL" id="UYRU01055486">
    <property type="protein sequence ID" value="VDN13061.1"/>
    <property type="molecule type" value="Genomic_DNA"/>
</dbReference>
<dbReference type="InterPro" id="IPR027859">
    <property type="entry name" value="KATNIP_dom"/>
</dbReference>
<sequence>MSWGSLELFNRLQAGRLDVTADNEGDEDFSIPELPVGRELLLDILSTWGDPHYVGLTSIQVFTADGLEISRSCSISAYPPDINILPQFSSDPRVATNLLDGVNETQDQTHMGVRDINIFLDRKCIFRGQISRSSGLERGKPQEFGETILFTTDEAVLQRIAQHDPAFLRDIEEEEEEEEETEEGEEPNQMVVGERLGEGEPAATEAQGVKTRWLDLRLLTAWDGGECGYIGLAGIKLLADPGGKKEARVWLTHQVDSPACNFRVDSHALTDGINHTTDEDHMWTAKFTEDVGLQLRFWLIPPNGGLEDKEEEEEEEENDIPTLYGIRLWNYNVPKQWKCASGVKFFQILDDRGRCLGNLFGQEGPFLLRPGPGHLKYDFSQWFLLADIGGTTWNYSPASTFVLEISLHSNWGDEERIGLSGLQLLGCKNETIVIRPEQVFLHPGVAIVIESAL</sequence>